<evidence type="ECO:0000256" key="1">
    <source>
        <dbReference type="SAM" id="MobiDB-lite"/>
    </source>
</evidence>
<accession>A0A7J0FF83</accession>
<dbReference type="EMBL" id="BJWL01000011">
    <property type="protein sequence ID" value="GFY97348.1"/>
    <property type="molecule type" value="Genomic_DNA"/>
</dbReference>
<feature type="region of interest" description="Disordered" evidence="1">
    <location>
        <begin position="164"/>
        <end position="191"/>
    </location>
</feature>
<evidence type="ECO:0000313" key="2">
    <source>
        <dbReference type="EMBL" id="GFY97348.1"/>
    </source>
</evidence>
<sequence>MKAAAEVSDGGSLLLHCQEEGLYELSHELIFSSLWPINSEGCLRRKWVEKKCNLSEITESTQLVAVCRGAGLCLGRICYGALRAQRAEMSGSALPIDEGKVSRMQSCRSYGGAGSDYPPIGWRGRLLDPAQVVRPKDPAQVVKPKPITHFSRIRMKWERKRGSDSFVRGGAERVEDGGAPSLLHGQQWRHE</sequence>
<dbReference type="Proteomes" id="UP000585474">
    <property type="component" value="Unassembled WGS sequence"/>
</dbReference>
<proteinExistence type="predicted"/>
<name>A0A7J0FF83_9ERIC</name>
<evidence type="ECO:0000313" key="3">
    <source>
        <dbReference type="Proteomes" id="UP000585474"/>
    </source>
</evidence>
<comment type="caution">
    <text evidence="2">The sequence shown here is derived from an EMBL/GenBank/DDBJ whole genome shotgun (WGS) entry which is preliminary data.</text>
</comment>
<reference evidence="2 3" key="1">
    <citation type="submission" date="2019-07" db="EMBL/GenBank/DDBJ databases">
        <title>De Novo Assembly of kiwifruit Actinidia rufa.</title>
        <authorList>
            <person name="Sugita-Konishi S."/>
            <person name="Sato K."/>
            <person name="Mori E."/>
            <person name="Abe Y."/>
            <person name="Kisaki G."/>
            <person name="Hamano K."/>
            <person name="Suezawa K."/>
            <person name="Otani M."/>
            <person name="Fukuda T."/>
            <person name="Manabe T."/>
            <person name="Gomi K."/>
            <person name="Tabuchi M."/>
            <person name="Akimitsu K."/>
            <person name="Kataoka I."/>
        </authorList>
    </citation>
    <scope>NUCLEOTIDE SEQUENCE [LARGE SCALE GENOMIC DNA]</scope>
    <source>
        <strain evidence="3">cv. Fuchu</strain>
    </source>
</reference>
<protein>
    <submittedName>
        <fullName evidence="2">Uncharacterized protein</fullName>
    </submittedName>
</protein>
<organism evidence="2 3">
    <name type="scientific">Actinidia rufa</name>
    <dbReference type="NCBI Taxonomy" id="165716"/>
    <lineage>
        <taxon>Eukaryota</taxon>
        <taxon>Viridiplantae</taxon>
        <taxon>Streptophyta</taxon>
        <taxon>Embryophyta</taxon>
        <taxon>Tracheophyta</taxon>
        <taxon>Spermatophyta</taxon>
        <taxon>Magnoliopsida</taxon>
        <taxon>eudicotyledons</taxon>
        <taxon>Gunneridae</taxon>
        <taxon>Pentapetalae</taxon>
        <taxon>asterids</taxon>
        <taxon>Ericales</taxon>
        <taxon>Actinidiaceae</taxon>
        <taxon>Actinidia</taxon>
    </lineage>
</organism>
<dbReference type="AlphaFoldDB" id="A0A7J0FF83"/>
<gene>
    <name evidence="2" type="ORF">Acr_11g0016540</name>
</gene>
<keyword evidence="3" id="KW-1185">Reference proteome</keyword>